<reference evidence="2 3" key="1">
    <citation type="submission" date="2019-06" db="EMBL/GenBank/DDBJ databases">
        <title>WGS assembly of Gossypium darwinii.</title>
        <authorList>
            <person name="Chen Z.J."/>
            <person name="Sreedasyam A."/>
            <person name="Ando A."/>
            <person name="Song Q."/>
            <person name="De L."/>
            <person name="Hulse-Kemp A."/>
            <person name="Ding M."/>
            <person name="Ye W."/>
            <person name="Kirkbride R."/>
            <person name="Jenkins J."/>
            <person name="Plott C."/>
            <person name="Lovell J."/>
            <person name="Lin Y.-M."/>
            <person name="Vaughn R."/>
            <person name="Liu B."/>
            <person name="Li W."/>
            <person name="Simpson S."/>
            <person name="Scheffler B."/>
            <person name="Saski C."/>
            <person name="Grover C."/>
            <person name="Hu G."/>
            <person name="Conover J."/>
            <person name="Carlson J."/>
            <person name="Shu S."/>
            <person name="Boston L."/>
            <person name="Williams M."/>
            <person name="Peterson D."/>
            <person name="Mcgee K."/>
            <person name="Jones D."/>
            <person name="Wendel J."/>
            <person name="Stelly D."/>
            <person name="Grimwood J."/>
            <person name="Schmutz J."/>
        </authorList>
    </citation>
    <scope>NUCLEOTIDE SEQUENCE [LARGE SCALE GENOMIC DNA]</scope>
    <source>
        <strain evidence="2">1808015.09</strain>
    </source>
</reference>
<proteinExistence type="predicted"/>
<feature type="signal peptide" evidence="1">
    <location>
        <begin position="1"/>
        <end position="18"/>
    </location>
</feature>
<keyword evidence="1" id="KW-0732">Signal</keyword>
<dbReference type="AlphaFoldDB" id="A0A5D2BSN9"/>
<evidence type="ECO:0000256" key="1">
    <source>
        <dbReference type="SAM" id="SignalP"/>
    </source>
</evidence>
<evidence type="ECO:0000313" key="2">
    <source>
        <dbReference type="EMBL" id="TYG58596.1"/>
    </source>
</evidence>
<sequence length="65" mass="7697">MMMIIIFFFLTEISSVLGLKNTKFTFPSKKQTTANLKIKTTKGKQKKREKYRLIANFVMLFESMR</sequence>
<organism evidence="2 3">
    <name type="scientific">Gossypium darwinii</name>
    <name type="common">Darwin's cotton</name>
    <name type="synonym">Gossypium barbadense var. darwinii</name>
    <dbReference type="NCBI Taxonomy" id="34276"/>
    <lineage>
        <taxon>Eukaryota</taxon>
        <taxon>Viridiplantae</taxon>
        <taxon>Streptophyta</taxon>
        <taxon>Embryophyta</taxon>
        <taxon>Tracheophyta</taxon>
        <taxon>Spermatophyta</taxon>
        <taxon>Magnoliopsida</taxon>
        <taxon>eudicotyledons</taxon>
        <taxon>Gunneridae</taxon>
        <taxon>Pentapetalae</taxon>
        <taxon>rosids</taxon>
        <taxon>malvids</taxon>
        <taxon>Malvales</taxon>
        <taxon>Malvaceae</taxon>
        <taxon>Malvoideae</taxon>
        <taxon>Gossypium</taxon>
    </lineage>
</organism>
<accession>A0A5D2BSN9</accession>
<evidence type="ECO:0000313" key="3">
    <source>
        <dbReference type="Proteomes" id="UP000323506"/>
    </source>
</evidence>
<feature type="chain" id="PRO_5022735641" evidence="1">
    <location>
        <begin position="19"/>
        <end position="65"/>
    </location>
</feature>
<gene>
    <name evidence="2" type="ORF">ES288_D08G236200v1</name>
</gene>
<dbReference type="EMBL" id="CM017708">
    <property type="protein sequence ID" value="TYG58596.1"/>
    <property type="molecule type" value="Genomic_DNA"/>
</dbReference>
<protein>
    <submittedName>
        <fullName evidence="2">Uncharacterized protein</fullName>
    </submittedName>
</protein>
<name>A0A5D2BSN9_GOSDA</name>
<dbReference type="Proteomes" id="UP000323506">
    <property type="component" value="Chromosome D08"/>
</dbReference>
<keyword evidence="3" id="KW-1185">Reference proteome</keyword>